<proteinExistence type="predicted"/>
<name>A0A9D1QRZ7_9LACO</name>
<feature type="signal peptide" evidence="1">
    <location>
        <begin position="1"/>
        <end position="29"/>
    </location>
</feature>
<comment type="caution">
    <text evidence="2">The sequence shown here is derived from an EMBL/GenBank/DDBJ whole genome shotgun (WGS) entry which is preliminary data.</text>
</comment>
<keyword evidence="1" id="KW-0732">Signal</keyword>
<gene>
    <name evidence="2" type="ORF">H9875_06320</name>
</gene>
<feature type="chain" id="PRO_5038898293" evidence="1">
    <location>
        <begin position="30"/>
        <end position="75"/>
    </location>
</feature>
<dbReference type="AlphaFoldDB" id="A0A9D1QRZ7"/>
<evidence type="ECO:0000313" key="3">
    <source>
        <dbReference type="Proteomes" id="UP000886822"/>
    </source>
</evidence>
<protein>
    <submittedName>
        <fullName evidence="2">Uncharacterized protein</fullName>
    </submittedName>
</protein>
<organism evidence="2 3">
    <name type="scientific">Candidatus Levilactobacillus faecigallinarum</name>
    <dbReference type="NCBI Taxonomy" id="2838638"/>
    <lineage>
        <taxon>Bacteria</taxon>
        <taxon>Bacillati</taxon>
        <taxon>Bacillota</taxon>
        <taxon>Bacilli</taxon>
        <taxon>Lactobacillales</taxon>
        <taxon>Lactobacillaceae</taxon>
        <taxon>Levilactobacillus</taxon>
    </lineage>
</organism>
<evidence type="ECO:0000256" key="1">
    <source>
        <dbReference type="SAM" id="SignalP"/>
    </source>
</evidence>
<sequence>MKRKRLILSVMLFSTLWGLIPGVTANAQAWREKYANSNKYKVRVLKTTRVYKLKYGDCEANNRYVGTRKLHKGSI</sequence>
<dbReference type="Proteomes" id="UP000886822">
    <property type="component" value="Unassembled WGS sequence"/>
</dbReference>
<reference evidence="2" key="2">
    <citation type="submission" date="2021-04" db="EMBL/GenBank/DDBJ databases">
        <authorList>
            <person name="Gilroy R."/>
        </authorList>
    </citation>
    <scope>NUCLEOTIDE SEQUENCE</scope>
    <source>
        <strain evidence="2">CHK173-259</strain>
    </source>
</reference>
<feature type="non-terminal residue" evidence="2">
    <location>
        <position position="75"/>
    </location>
</feature>
<evidence type="ECO:0000313" key="2">
    <source>
        <dbReference type="EMBL" id="HIW72227.1"/>
    </source>
</evidence>
<dbReference type="EMBL" id="DXGJ01000047">
    <property type="protein sequence ID" value="HIW72227.1"/>
    <property type="molecule type" value="Genomic_DNA"/>
</dbReference>
<accession>A0A9D1QRZ7</accession>
<reference evidence="2" key="1">
    <citation type="journal article" date="2021" name="PeerJ">
        <title>Extensive microbial diversity within the chicken gut microbiome revealed by metagenomics and culture.</title>
        <authorList>
            <person name="Gilroy R."/>
            <person name="Ravi A."/>
            <person name="Getino M."/>
            <person name="Pursley I."/>
            <person name="Horton D.L."/>
            <person name="Alikhan N.F."/>
            <person name="Baker D."/>
            <person name="Gharbi K."/>
            <person name="Hall N."/>
            <person name="Watson M."/>
            <person name="Adriaenssens E.M."/>
            <person name="Foster-Nyarko E."/>
            <person name="Jarju S."/>
            <person name="Secka A."/>
            <person name="Antonio M."/>
            <person name="Oren A."/>
            <person name="Chaudhuri R.R."/>
            <person name="La Ragione R."/>
            <person name="Hildebrand F."/>
            <person name="Pallen M.J."/>
        </authorList>
    </citation>
    <scope>NUCLEOTIDE SEQUENCE</scope>
    <source>
        <strain evidence="2">CHK173-259</strain>
    </source>
</reference>